<dbReference type="VEuPathDB" id="TrichDB:TRFO_37499"/>
<feature type="region of interest" description="Disordered" evidence="1">
    <location>
        <begin position="1"/>
        <end position="27"/>
    </location>
</feature>
<dbReference type="SUPFAM" id="SSF56112">
    <property type="entry name" value="Protein kinase-like (PK-like)"/>
    <property type="match status" value="1"/>
</dbReference>
<name>A0A1J4JGN8_9EUKA</name>
<dbReference type="InterPro" id="IPR053235">
    <property type="entry name" value="Ser_Thr_kinase"/>
</dbReference>
<dbReference type="Pfam" id="PF00069">
    <property type="entry name" value="Pkinase"/>
    <property type="match status" value="1"/>
</dbReference>
<dbReference type="OrthoDB" id="676979at2759"/>
<dbReference type="PROSITE" id="PS00109">
    <property type="entry name" value="PROTEIN_KINASE_TYR"/>
    <property type="match status" value="1"/>
</dbReference>
<sequence>MNAYSSANNNLNSQPKHHENNQNGFHLYSNLPTAMSNEISHAKKNPAFSSLLNKIEFHYSNHFNPSFEQETRSIFRKTPFLTFSLRLISKNEAIYFHDFSSLETQNIYGSSQNNYLMIFSVCAENHCIVISNINDYITKLMNMPMYPKSTEEYFLEFLSRYQRERKIPILLSHYDKYPKNLQINFNKILFESDVNIQNEVNSFYYHYQYQFNYFPFLSLFLFSVICFQIRRYYFPSNMFCDDSFFHLFDGYEYGITQNSKYIFHPDDFIYLRYLGSGSSSSSTKLYLHIKTFYLFALKELSTNDSLIHEREQYFYENFSHPFIIHYYGVVKPNNRPNSLILEFMSNGTLSDMALSTYINDEKQLHIIYRLLFSVNYLHSYHLIHRDLTPNNILINHNFESFISDFGTFCDIRQKTEFTQNIGNAIYSAPELYDDKEILTPAVDDYSIGKILSFLKEKHDNQGIEETVKKIFFEHPNLHCLYQYLTRQDPKKRFNTFITVLFLLVFDYYDHQFEITEIEVDIIHFIYHRESSNHNMCNFQIQLININYYLEQPRFQCNIYYYLGLLYYQNKCICQNLEKYNYYLDLVSQISLSSGQFNIGLIYFEINELSVDNNCLNNKQILPYEKLEESTKI</sequence>
<dbReference type="GO" id="GO:0005524">
    <property type="term" value="F:ATP binding"/>
    <property type="evidence" value="ECO:0007669"/>
    <property type="project" value="InterPro"/>
</dbReference>
<evidence type="ECO:0000259" key="3">
    <source>
        <dbReference type="PROSITE" id="PS50011"/>
    </source>
</evidence>
<keyword evidence="2" id="KW-0472">Membrane</keyword>
<protein>
    <recommendedName>
        <fullName evidence="3">Protein kinase domain-containing protein</fullName>
    </recommendedName>
</protein>
<evidence type="ECO:0000256" key="2">
    <source>
        <dbReference type="SAM" id="Phobius"/>
    </source>
</evidence>
<dbReference type="InterPro" id="IPR008266">
    <property type="entry name" value="Tyr_kinase_AS"/>
</dbReference>
<evidence type="ECO:0000256" key="1">
    <source>
        <dbReference type="SAM" id="MobiDB-lite"/>
    </source>
</evidence>
<dbReference type="EMBL" id="MLAK01001181">
    <property type="protein sequence ID" value="OHS96388.1"/>
    <property type="molecule type" value="Genomic_DNA"/>
</dbReference>
<feature type="domain" description="Protein kinase" evidence="3">
    <location>
        <begin position="268"/>
        <end position="513"/>
    </location>
</feature>
<dbReference type="InterPro" id="IPR011009">
    <property type="entry name" value="Kinase-like_dom_sf"/>
</dbReference>
<dbReference type="GO" id="GO:0004674">
    <property type="term" value="F:protein serine/threonine kinase activity"/>
    <property type="evidence" value="ECO:0007669"/>
    <property type="project" value="TreeGrafter"/>
</dbReference>
<organism evidence="4 5">
    <name type="scientific">Tritrichomonas foetus</name>
    <dbReference type="NCBI Taxonomy" id="1144522"/>
    <lineage>
        <taxon>Eukaryota</taxon>
        <taxon>Metamonada</taxon>
        <taxon>Parabasalia</taxon>
        <taxon>Tritrichomonadida</taxon>
        <taxon>Tritrichomonadidae</taxon>
        <taxon>Tritrichomonas</taxon>
    </lineage>
</organism>
<keyword evidence="2" id="KW-1133">Transmembrane helix</keyword>
<accession>A0A1J4JGN8</accession>
<dbReference type="GO" id="GO:0005737">
    <property type="term" value="C:cytoplasm"/>
    <property type="evidence" value="ECO:0007669"/>
    <property type="project" value="TreeGrafter"/>
</dbReference>
<evidence type="ECO:0000313" key="4">
    <source>
        <dbReference type="EMBL" id="OHS96388.1"/>
    </source>
</evidence>
<proteinExistence type="predicted"/>
<feature type="compositionally biased region" description="Low complexity" evidence="1">
    <location>
        <begin position="1"/>
        <end position="13"/>
    </location>
</feature>
<dbReference type="RefSeq" id="XP_068349525.1">
    <property type="nucleotide sequence ID" value="XM_068511458.1"/>
</dbReference>
<dbReference type="GeneID" id="94846162"/>
<evidence type="ECO:0000313" key="5">
    <source>
        <dbReference type="Proteomes" id="UP000179807"/>
    </source>
</evidence>
<dbReference type="PANTHER" id="PTHR24361">
    <property type="entry name" value="MITOGEN-ACTIVATED KINASE KINASE KINASE"/>
    <property type="match status" value="1"/>
</dbReference>
<dbReference type="AlphaFoldDB" id="A0A1J4JGN8"/>
<dbReference type="InterPro" id="IPR000719">
    <property type="entry name" value="Prot_kinase_dom"/>
</dbReference>
<reference evidence="4" key="1">
    <citation type="submission" date="2016-10" db="EMBL/GenBank/DDBJ databases">
        <authorList>
            <person name="Benchimol M."/>
            <person name="Almeida L.G."/>
            <person name="Vasconcelos A.T."/>
            <person name="Perreira-Neves A."/>
            <person name="Rosa I.A."/>
            <person name="Tasca T."/>
            <person name="Bogo M.R."/>
            <person name="de Souza W."/>
        </authorList>
    </citation>
    <scope>NUCLEOTIDE SEQUENCE [LARGE SCALE GENOMIC DNA]</scope>
    <source>
        <strain evidence="4">K</strain>
    </source>
</reference>
<dbReference type="PROSITE" id="PS50011">
    <property type="entry name" value="PROTEIN_KINASE_DOM"/>
    <property type="match status" value="1"/>
</dbReference>
<dbReference type="Gene3D" id="1.10.510.10">
    <property type="entry name" value="Transferase(Phosphotransferase) domain 1"/>
    <property type="match status" value="1"/>
</dbReference>
<gene>
    <name evidence="4" type="ORF">TRFO_37499</name>
</gene>
<dbReference type="Proteomes" id="UP000179807">
    <property type="component" value="Unassembled WGS sequence"/>
</dbReference>
<comment type="caution">
    <text evidence="4">The sequence shown here is derived from an EMBL/GenBank/DDBJ whole genome shotgun (WGS) entry which is preliminary data.</text>
</comment>
<keyword evidence="2" id="KW-0812">Transmembrane</keyword>
<keyword evidence="5" id="KW-1185">Reference proteome</keyword>
<feature type="transmembrane region" description="Helical" evidence="2">
    <location>
        <begin position="211"/>
        <end position="229"/>
    </location>
</feature>